<name>A0A1M7PQI9_9BURK</name>
<reference evidence="2" key="1">
    <citation type="submission" date="2016-11" db="EMBL/GenBank/DDBJ databases">
        <authorList>
            <person name="Varghese N."/>
            <person name="Submissions S."/>
        </authorList>
    </citation>
    <scope>NUCLEOTIDE SEQUENCE [LARGE SCALE GENOMIC DNA]</scope>
    <source>
        <strain evidence="2">Sac-22</strain>
    </source>
</reference>
<evidence type="ECO:0000313" key="1">
    <source>
        <dbReference type="EMBL" id="SHN19603.1"/>
    </source>
</evidence>
<protein>
    <submittedName>
        <fullName evidence="1">Uncharacterized protein</fullName>
    </submittedName>
</protein>
<organism evidence="1 2">
    <name type="scientific">Duganella sacchari</name>
    <dbReference type="NCBI Taxonomy" id="551987"/>
    <lineage>
        <taxon>Bacteria</taxon>
        <taxon>Pseudomonadati</taxon>
        <taxon>Pseudomonadota</taxon>
        <taxon>Betaproteobacteria</taxon>
        <taxon>Burkholderiales</taxon>
        <taxon>Oxalobacteraceae</taxon>
        <taxon>Telluria group</taxon>
        <taxon>Duganella</taxon>
    </lineage>
</organism>
<dbReference type="EMBL" id="FRCX01000005">
    <property type="protein sequence ID" value="SHN19603.1"/>
    <property type="molecule type" value="Genomic_DNA"/>
</dbReference>
<dbReference type="OrthoDB" id="8988083at2"/>
<dbReference type="AlphaFoldDB" id="A0A1M7PQI9"/>
<keyword evidence="2" id="KW-1185">Reference proteome</keyword>
<gene>
    <name evidence="1" type="ORF">SAMN05192549_105305</name>
</gene>
<accession>A0A1M7PQI9</accession>
<dbReference type="RefSeq" id="WP_139260533.1">
    <property type="nucleotide sequence ID" value="NZ_FRCX01000005.1"/>
</dbReference>
<sequence>MSVISLSLACTAITGCGGGDASNPSVQAPAAIRLAAQPIPLQSGMSYGTSFWAEGSSATGGSGTPVADVNCLVNEDYHIHTHLTILRDGRVLAIPGHIGLKGCAYELHTHDLSGVIHVETASYRKFTLGQFFAVWGQPLGRDNVAHLTGQPVVVYLNDGTGLTEYTGDLQSLELKGHREITIVVGSAPAEIPSYTWPDSL</sequence>
<dbReference type="Proteomes" id="UP000184339">
    <property type="component" value="Unassembled WGS sequence"/>
</dbReference>
<proteinExistence type="predicted"/>
<evidence type="ECO:0000313" key="2">
    <source>
        <dbReference type="Proteomes" id="UP000184339"/>
    </source>
</evidence>
<dbReference type="STRING" id="551987.SAMN05192549_105305"/>